<dbReference type="AlphaFoldDB" id="A0AAI9MWI2"/>
<dbReference type="GO" id="GO:0016301">
    <property type="term" value="F:kinase activity"/>
    <property type="evidence" value="ECO:0007669"/>
    <property type="project" value="UniProtKB-KW"/>
</dbReference>
<accession>A0AAI9MWI2</accession>
<dbReference type="InterPro" id="IPR052922">
    <property type="entry name" value="Cytidylate_Kinase-2"/>
</dbReference>
<gene>
    <name evidence="1" type="ORF">JRA39_001623</name>
</gene>
<comment type="caution">
    <text evidence="1">The sequence shown here is derived from an EMBL/GenBank/DDBJ whole genome shotgun (WGS) entry which is preliminary data.</text>
</comment>
<dbReference type="Gene3D" id="3.40.50.300">
    <property type="entry name" value="P-loop containing nucleotide triphosphate hydrolases"/>
    <property type="match status" value="1"/>
</dbReference>
<sequence length="183" mass="21562">MKINIIGCSGSGKSTLGHTLSSLYSIPYIELDALYWQKNWQHSSDEQLKEKLTQAFLAAPNGWVLDGNYTRTQPIKWQEVDLVIWLDYSFSRTLYQSIRRALYRIISQKELWPNTGNNETWKKTFFSRDSILLWVLKTYHKGKAPRIASMINKQYQHIRFIRLTTPKETAFFLKQIQEDINNP</sequence>
<evidence type="ECO:0000313" key="1">
    <source>
        <dbReference type="EMBL" id="EMP9432586.1"/>
    </source>
</evidence>
<dbReference type="Pfam" id="PF01202">
    <property type="entry name" value="SKI"/>
    <property type="match status" value="1"/>
</dbReference>
<proteinExistence type="predicted"/>
<protein>
    <submittedName>
        <fullName evidence="1">Adenylate kinase</fullName>
    </submittedName>
</protein>
<dbReference type="PANTHER" id="PTHR37816">
    <property type="entry name" value="YALI0E33011P"/>
    <property type="match status" value="1"/>
</dbReference>
<dbReference type="SUPFAM" id="SSF52540">
    <property type="entry name" value="P-loop containing nucleoside triphosphate hydrolases"/>
    <property type="match status" value="1"/>
</dbReference>
<keyword evidence="1" id="KW-0418">Kinase</keyword>
<keyword evidence="1" id="KW-0808">Transferase</keyword>
<dbReference type="InterPro" id="IPR031322">
    <property type="entry name" value="Shikimate/glucono_kinase"/>
</dbReference>
<organism evidence="1">
    <name type="scientific">Providencia stuartii</name>
    <dbReference type="NCBI Taxonomy" id="588"/>
    <lineage>
        <taxon>Bacteria</taxon>
        <taxon>Pseudomonadati</taxon>
        <taxon>Pseudomonadota</taxon>
        <taxon>Gammaproteobacteria</taxon>
        <taxon>Enterobacterales</taxon>
        <taxon>Morganellaceae</taxon>
        <taxon>Providencia</taxon>
    </lineage>
</organism>
<dbReference type="EMBL" id="AAZDVE040000009">
    <property type="protein sequence ID" value="EMP9432586.1"/>
    <property type="molecule type" value="Genomic_DNA"/>
</dbReference>
<dbReference type="RefSeq" id="WP_154623031.1">
    <property type="nucleotide sequence ID" value="NZ_JADSTC010000001.1"/>
</dbReference>
<dbReference type="PANTHER" id="PTHR37816:SF1">
    <property type="entry name" value="TOXIN"/>
    <property type="match status" value="1"/>
</dbReference>
<dbReference type="InterPro" id="IPR027417">
    <property type="entry name" value="P-loop_NTPase"/>
</dbReference>
<reference evidence="1" key="1">
    <citation type="submission" date="2024-02" db="EMBL/GenBank/DDBJ databases">
        <authorList>
            <consortium name="Clinical and Environmental Microbiology Branch: Whole genome sequencing antimicrobial resistance pathogens in the healthcare setting"/>
        </authorList>
    </citation>
    <scope>NUCLEOTIDE SEQUENCE</scope>
    <source>
        <strain evidence="1">2020GO-00142</strain>
    </source>
</reference>
<name>A0AAI9MWI2_PROST</name>